<dbReference type="EC" id="5.1.1.3" evidence="2 7"/>
<evidence type="ECO:0000256" key="6">
    <source>
        <dbReference type="ARBA" id="ARBA00023316"/>
    </source>
</evidence>
<comment type="pathway">
    <text evidence="7">Cell wall biogenesis; peptidoglycan biosynthesis.</text>
</comment>
<feature type="binding site" evidence="7">
    <location>
        <begin position="47"/>
        <end position="48"/>
    </location>
    <ligand>
        <name>substrate</name>
    </ligand>
</feature>
<keyword evidence="4 7" id="KW-0573">Peptidoglycan synthesis</keyword>
<protein>
    <recommendedName>
        <fullName evidence="2 7">Glutamate racemase</fullName>
        <ecNumber evidence="2 7">5.1.1.3</ecNumber>
    </recommendedName>
</protein>
<dbReference type="PANTHER" id="PTHR21198">
    <property type="entry name" value="GLUTAMATE RACEMASE"/>
    <property type="match status" value="1"/>
</dbReference>
<dbReference type="Pfam" id="PF01177">
    <property type="entry name" value="Asp_Glu_race"/>
    <property type="match status" value="1"/>
</dbReference>
<dbReference type="PANTHER" id="PTHR21198:SF2">
    <property type="entry name" value="GLUTAMATE RACEMASE"/>
    <property type="match status" value="1"/>
</dbReference>
<feature type="binding site" evidence="7">
    <location>
        <begin position="15"/>
        <end position="16"/>
    </location>
    <ligand>
        <name>substrate</name>
    </ligand>
</feature>
<accession>A0A2W5PP38</accession>
<dbReference type="SUPFAM" id="SSF53681">
    <property type="entry name" value="Aspartate/glutamate racemase"/>
    <property type="match status" value="2"/>
</dbReference>
<evidence type="ECO:0000256" key="3">
    <source>
        <dbReference type="ARBA" id="ARBA00022960"/>
    </source>
</evidence>
<proteinExistence type="inferred from homology"/>
<dbReference type="InterPro" id="IPR018187">
    <property type="entry name" value="Asp/Glu_racemase_AS_1"/>
</dbReference>
<comment type="caution">
    <text evidence="8">The sequence shown here is derived from an EMBL/GenBank/DDBJ whole genome shotgun (WGS) entry which is preliminary data.</text>
</comment>
<evidence type="ECO:0000256" key="4">
    <source>
        <dbReference type="ARBA" id="ARBA00022984"/>
    </source>
</evidence>
<dbReference type="GO" id="GO:0009252">
    <property type="term" value="P:peptidoglycan biosynthetic process"/>
    <property type="evidence" value="ECO:0007669"/>
    <property type="project" value="UniProtKB-UniRule"/>
</dbReference>
<dbReference type="GO" id="GO:0008360">
    <property type="term" value="P:regulation of cell shape"/>
    <property type="evidence" value="ECO:0007669"/>
    <property type="project" value="UniProtKB-KW"/>
</dbReference>
<evidence type="ECO:0000256" key="5">
    <source>
        <dbReference type="ARBA" id="ARBA00023235"/>
    </source>
</evidence>
<organism evidence="8 9">
    <name type="scientific">Variovorax paradoxus</name>
    <dbReference type="NCBI Taxonomy" id="34073"/>
    <lineage>
        <taxon>Bacteria</taxon>
        <taxon>Pseudomonadati</taxon>
        <taxon>Pseudomonadota</taxon>
        <taxon>Betaproteobacteria</taxon>
        <taxon>Burkholderiales</taxon>
        <taxon>Comamonadaceae</taxon>
        <taxon>Variovorax</taxon>
    </lineage>
</organism>
<evidence type="ECO:0000313" key="9">
    <source>
        <dbReference type="Proteomes" id="UP000249135"/>
    </source>
</evidence>
<evidence type="ECO:0000313" key="8">
    <source>
        <dbReference type="EMBL" id="PZQ66458.1"/>
    </source>
</evidence>
<dbReference type="EMBL" id="QFPP01000418">
    <property type="protein sequence ID" value="PZQ66458.1"/>
    <property type="molecule type" value="Genomic_DNA"/>
</dbReference>
<feature type="binding site" evidence="7">
    <location>
        <begin position="194"/>
        <end position="195"/>
    </location>
    <ligand>
        <name>substrate</name>
    </ligand>
</feature>
<sequence length="288" mass="29413">MGSAPNADRPIGVFDSGVGGLSVLRALQAELPHEHFVYFADTAHAPYGERGDDYVAERTLAVAHELIGTHGIKALVVACNTATAAAVHLLRAQWPALPVVGLEPALKPAVAASRTGHIAVLATRGTLASAKFGRLHEALRGQAQFRLVPCDGLADAIERDDAIKTGALCARHMGAAGPFGLQAGEVDTVVLGCTHYPFAAPLLQAHAPEGVRFIDTGVPVALHTRRVLAAQGLLSGAPASAPGLTLRGSADLAHLQAAAARWLAPSAPSLPKVSVSAPLSAGAAVAGR</sequence>
<feature type="active site" description="Proton donor/acceptor" evidence="7">
    <location>
        <position position="79"/>
    </location>
</feature>
<dbReference type="InterPro" id="IPR001920">
    <property type="entry name" value="Asp/Glu_race"/>
</dbReference>
<keyword evidence="5 7" id="KW-0413">Isomerase</keyword>
<dbReference type="InterPro" id="IPR015942">
    <property type="entry name" value="Asp/Glu/hydantoin_racemase"/>
</dbReference>
<comment type="function">
    <text evidence="7">Provides the (R)-glutamate required for cell wall biosynthesis.</text>
</comment>
<gene>
    <name evidence="7 8" type="primary">murI</name>
    <name evidence="8" type="ORF">DI563_23495</name>
</gene>
<reference evidence="8 9" key="1">
    <citation type="submission" date="2017-08" db="EMBL/GenBank/DDBJ databases">
        <title>Infants hospitalized years apart are colonized by the same room-sourced microbial strains.</title>
        <authorList>
            <person name="Brooks B."/>
            <person name="Olm M.R."/>
            <person name="Firek B.A."/>
            <person name="Baker R."/>
            <person name="Thomas B.C."/>
            <person name="Morowitz M.J."/>
            <person name="Banfield J.F."/>
        </authorList>
    </citation>
    <scope>NUCLEOTIDE SEQUENCE [LARGE SCALE GENOMIC DNA]</scope>
    <source>
        <strain evidence="8">S2_005_003_R2_41</strain>
    </source>
</reference>
<dbReference type="GO" id="GO:0008881">
    <property type="term" value="F:glutamate racemase activity"/>
    <property type="evidence" value="ECO:0007669"/>
    <property type="project" value="UniProtKB-UniRule"/>
</dbReference>
<dbReference type="GO" id="GO:0071555">
    <property type="term" value="P:cell wall organization"/>
    <property type="evidence" value="ECO:0007669"/>
    <property type="project" value="UniProtKB-KW"/>
</dbReference>
<name>A0A2W5PP38_VARPD</name>
<keyword evidence="3 7" id="KW-0133">Cell shape</keyword>
<comment type="similarity">
    <text evidence="7">Belongs to the aspartate/glutamate racemases family.</text>
</comment>
<dbReference type="HAMAP" id="MF_00258">
    <property type="entry name" value="Glu_racemase"/>
    <property type="match status" value="1"/>
</dbReference>
<dbReference type="PROSITE" id="PS00923">
    <property type="entry name" value="ASP_GLU_RACEMASE_1"/>
    <property type="match status" value="1"/>
</dbReference>
<comment type="catalytic activity">
    <reaction evidence="1 7">
        <text>L-glutamate = D-glutamate</text>
        <dbReference type="Rhea" id="RHEA:12813"/>
        <dbReference type="ChEBI" id="CHEBI:29985"/>
        <dbReference type="ChEBI" id="CHEBI:29986"/>
        <dbReference type="EC" id="5.1.1.3"/>
    </reaction>
</comment>
<evidence type="ECO:0000256" key="7">
    <source>
        <dbReference type="HAMAP-Rule" id="MF_00258"/>
    </source>
</evidence>
<dbReference type="NCBIfam" id="TIGR00067">
    <property type="entry name" value="glut_race"/>
    <property type="match status" value="1"/>
</dbReference>
<evidence type="ECO:0000256" key="1">
    <source>
        <dbReference type="ARBA" id="ARBA00001602"/>
    </source>
</evidence>
<evidence type="ECO:0000256" key="2">
    <source>
        <dbReference type="ARBA" id="ARBA00013090"/>
    </source>
</evidence>
<feature type="binding site" evidence="7">
    <location>
        <begin position="80"/>
        <end position="81"/>
    </location>
    <ligand>
        <name>substrate</name>
    </ligand>
</feature>
<dbReference type="AlphaFoldDB" id="A0A2W5PP38"/>
<dbReference type="InterPro" id="IPR004391">
    <property type="entry name" value="Glu_race"/>
</dbReference>
<feature type="active site" description="Proton donor/acceptor" evidence="7">
    <location>
        <position position="193"/>
    </location>
</feature>
<keyword evidence="6 7" id="KW-0961">Cell wall biogenesis/degradation</keyword>
<dbReference type="Gene3D" id="3.40.50.1860">
    <property type="match status" value="2"/>
</dbReference>
<dbReference type="UniPathway" id="UPA00219"/>
<dbReference type="Proteomes" id="UP000249135">
    <property type="component" value="Unassembled WGS sequence"/>
</dbReference>